<dbReference type="EMBL" id="UINC01139163">
    <property type="protein sequence ID" value="SVD25546.1"/>
    <property type="molecule type" value="Genomic_DNA"/>
</dbReference>
<proteinExistence type="predicted"/>
<dbReference type="Gene3D" id="2.30.110.10">
    <property type="entry name" value="Electron Transport, Fmn-binding Protein, Chain A"/>
    <property type="match status" value="1"/>
</dbReference>
<dbReference type="Pfam" id="PF01243">
    <property type="entry name" value="PNPOx_N"/>
    <property type="match status" value="1"/>
</dbReference>
<dbReference type="InterPro" id="IPR019920">
    <property type="entry name" value="F420-binding_dom_put"/>
</dbReference>
<dbReference type="InterPro" id="IPR011576">
    <property type="entry name" value="Pyridox_Oxase_N"/>
</dbReference>
<gene>
    <name evidence="3" type="ORF">METZ01_LOCUS378400</name>
</gene>
<dbReference type="PANTHER" id="PTHR35176:SF6">
    <property type="entry name" value="HEME OXYGENASE HI_0854-RELATED"/>
    <property type="match status" value="1"/>
</dbReference>
<evidence type="ECO:0000256" key="1">
    <source>
        <dbReference type="ARBA" id="ARBA00023002"/>
    </source>
</evidence>
<protein>
    <recommendedName>
        <fullName evidence="2">Pyridoxamine 5'-phosphate oxidase N-terminal domain-containing protein</fullName>
    </recommendedName>
</protein>
<dbReference type="PANTHER" id="PTHR35176">
    <property type="entry name" value="HEME OXYGENASE HI_0854-RELATED"/>
    <property type="match status" value="1"/>
</dbReference>
<dbReference type="InterPro" id="IPR052019">
    <property type="entry name" value="F420H2_bilvrd_red/Heme_oxyg"/>
</dbReference>
<dbReference type="GO" id="GO:0070967">
    <property type="term" value="F:coenzyme F420 binding"/>
    <property type="evidence" value="ECO:0007669"/>
    <property type="project" value="TreeGrafter"/>
</dbReference>
<keyword evidence="1" id="KW-0560">Oxidoreductase</keyword>
<accession>A0A382TU15</accession>
<feature type="domain" description="Pyridoxamine 5'-phosphate oxidase N-terminal" evidence="2">
    <location>
        <begin position="6"/>
        <end position="104"/>
    </location>
</feature>
<dbReference type="SUPFAM" id="SSF50475">
    <property type="entry name" value="FMN-binding split barrel"/>
    <property type="match status" value="1"/>
</dbReference>
<name>A0A382TU15_9ZZZZ</name>
<dbReference type="GO" id="GO:0005829">
    <property type="term" value="C:cytosol"/>
    <property type="evidence" value="ECO:0007669"/>
    <property type="project" value="TreeGrafter"/>
</dbReference>
<evidence type="ECO:0000313" key="3">
    <source>
        <dbReference type="EMBL" id="SVD25546.1"/>
    </source>
</evidence>
<dbReference type="AlphaFoldDB" id="A0A382TU15"/>
<dbReference type="InterPro" id="IPR012349">
    <property type="entry name" value="Split_barrel_FMN-bd"/>
</dbReference>
<dbReference type="GO" id="GO:0016627">
    <property type="term" value="F:oxidoreductase activity, acting on the CH-CH group of donors"/>
    <property type="evidence" value="ECO:0007669"/>
    <property type="project" value="TreeGrafter"/>
</dbReference>
<sequence>MTRLNKEEREKFLTQPRLAHLVTLRSAGTPHVAPVWFLWDGKHGEKGRVWVMAGGDTVKVRNIKSNPTVALSIATPERPLSYISLEGRAEVTSEGLDDVVERMCVLYDGPDKGVEFAKELLGQERMVLLNITIDKIMSWEDDG</sequence>
<evidence type="ECO:0000259" key="2">
    <source>
        <dbReference type="Pfam" id="PF01243"/>
    </source>
</evidence>
<dbReference type="NCBIfam" id="TIGR03618">
    <property type="entry name" value="Rv1155_F420"/>
    <property type="match status" value="1"/>
</dbReference>
<reference evidence="3" key="1">
    <citation type="submission" date="2018-05" db="EMBL/GenBank/DDBJ databases">
        <authorList>
            <person name="Lanie J.A."/>
            <person name="Ng W.-L."/>
            <person name="Kazmierczak K.M."/>
            <person name="Andrzejewski T.M."/>
            <person name="Davidsen T.M."/>
            <person name="Wayne K.J."/>
            <person name="Tettelin H."/>
            <person name="Glass J.I."/>
            <person name="Rusch D."/>
            <person name="Podicherti R."/>
            <person name="Tsui H.-C.T."/>
            <person name="Winkler M.E."/>
        </authorList>
    </citation>
    <scope>NUCLEOTIDE SEQUENCE</scope>
</reference>
<organism evidence="3">
    <name type="scientific">marine metagenome</name>
    <dbReference type="NCBI Taxonomy" id="408172"/>
    <lineage>
        <taxon>unclassified sequences</taxon>
        <taxon>metagenomes</taxon>
        <taxon>ecological metagenomes</taxon>
    </lineage>
</organism>